<evidence type="ECO:0000313" key="6">
    <source>
        <dbReference type="Proteomes" id="UP000581087"/>
    </source>
</evidence>
<proteinExistence type="predicted"/>
<dbReference type="PANTHER" id="PTHR43244">
    <property type="match status" value="1"/>
</dbReference>
<dbReference type="InterPro" id="IPR050564">
    <property type="entry name" value="F420-G6PD/mer"/>
</dbReference>
<evidence type="ECO:0000313" key="3">
    <source>
        <dbReference type="EMBL" id="NYD68052.1"/>
    </source>
</evidence>
<comment type="caution">
    <text evidence="4">The sequence shown here is derived from an EMBL/GenBank/DDBJ whole genome shotgun (WGS) entry which is preliminary data.</text>
</comment>
<gene>
    <name evidence="3" type="ORF">BJ972_002571</name>
    <name evidence="4" type="ORF">ESP50_00905</name>
</gene>
<dbReference type="EMBL" id="JACCBI010000001">
    <property type="protein sequence ID" value="NYD68052.1"/>
    <property type="molecule type" value="Genomic_DNA"/>
</dbReference>
<dbReference type="Proteomes" id="UP000581087">
    <property type="component" value="Unassembled WGS sequence"/>
</dbReference>
<dbReference type="OrthoDB" id="5241778at2"/>
<dbReference type="GO" id="GO:0018537">
    <property type="term" value="F:coenzyme F420-dependent N5,N10-methenyltetrahydromethanopterin reductase activity"/>
    <property type="evidence" value="ECO:0007669"/>
    <property type="project" value="UniProtKB-EC"/>
</dbReference>
<dbReference type="SUPFAM" id="SSF51679">
    <property type="entry name" value="Bacterial luciferase-like"/>
    <property type="match status" value="1"/>
</dbReference>
<dbReference type="GO" id="GO:0016705">
    <property type="term" value="F:oxidoreductase activity, acting on paired donors, with incorporation or reduction of molecular oxygen"/>
    <property type="evidence" value="ECO:0007669"/>
    <property type="project" value="InterPro"/>
</dbReference>
<dbReference type="EC" id="1.5.98.2" evidence="3"/>
<dbReference type="RefSeq" id="WP_129172062.1">
    <property type="nucleotide sequence ID" value="NZ_JACCBI010000001.1"/>
</dbReference>
<evidence type="ECO:0000259" key="2">
    <source>
        <dbReference type="Pfam" id="PF00296"/>
    </source>
</evidence>
<feature type="domain" description="Luciferase-like" evidence="2">
    <location>
        <begin position="10"/>
        <end position="312"/>
    </location>
</feature>
<dbReference type="Proteomes" id="UP000292686">
    <property type="component" value="Unassembled WGS sequence"/>
</dbReference>
<dbReference type="InterPro" id="IPR011251">
    <property type="entry name" value="Luciferase-like_dom"/>
</dbReference>
<accession>A0A4Q2M8T6</accession>
<protein>
    <submittedName>
        <fullName evidence="3">5,10-methylenetetrahydromethanopterin reductase</fullName>
        <ecNumber evidence="3">1.5.98.2</ecNumber>
    </submittedName>
    <submittedName>
        <fullName evidence="4">LLM class flavin-dependent oxidoreductase</fullName>
    </submittedName>
</protein>
<dbReference type="InterPro" id="IPR036661">
    <property type="entry name" value="Luciferase-like_sf"/>
</dbReference>
<name>A0A4Q2M8T6_9MICO</name>
<keyword evidence="5" id="KW-1185">Reference proteome</keyword>
<reference evidence="4 5" key="1">
    <citation type="submission" date="2019-01" db="EMBL/GenBank/DDBJ databases">
        <title>Agromyces.</title>
        <authorList>
            <person name="Li J."/>
        </authorList>
    </citation>
    <scope>NUCLEOTIDE SEQUENCE [LARGE SCALE GENOMIC DNA]</scope>
    <source>
        <strain evidence="4 5">DSM 23870</strain>
    </source>
</reference>
<dbReference type="CDD" id="cd01097">
    <property type="entry name" value="Tetrahydromethanopterin_reductase"/>
    <property type="match status" value="1"/>
</dbReference>
<dbReference type="PANTHER" id="PTHR43244:SF1">
    <property type="entry name" value="5,10-METHYLENETETRAHYDROMETHANOPTERIN REDUCTASE"/>
    <property type="match status" value="1"/>
</dbReference>
<evidence type="ECO:0000313" key="5">
    <source>
        <dbReference type="Proteomes" id="UP000292686"/>
    </source>
</evidence>
<dbReference type="Pfam" id="PF00296">
    <property type="entry name" value="Bac_luciferase"/>
    <property type="match status" value="1"/>
</dbReference>
<dbReference type="AlphaFoldDB" id="A0A4Q2M8T6"/>
<dbReference type="Gene3D" id="3.20.20.30">
    <property type="entry name" value="Luciferase-like domain"/>
    <property type="match status" value="1"/>
</dbReference>
<reference evidence="3 6" key="2">
    <citation type="submission" date="2020-07" db="EMBL/GenBank/DDBJ databases">
        <title>Sequencing the genomes of 1000 actinobacteria strains.</title>
        <authorList>
            <person name="Klenk H.-P."/>
        </authorList>
    </citation>
    <scope>NUCLEOTIDE SEQUENCE [LARGE SCALE GENOMIC DNA]</scope>
    <source>
        <strain evidence="3 6">DSM 23870</strain>
    </source>
</reference>
<sequence length="335" mass="36585">MRIPLGIHLGERFTLEETWAAAEIAENHGFDSLWVAEGRLTRDAVSIMALLAERTNTVRIGSGVVNNKSRNAALMAVTFKTLDEIAPGRIVLGIGAWWEPLASRVGTPLSKPVVAMREYVGVLQAFFRNEEVTVDGEFVHMDGVRFDRMYAENVEVDIPIYAGAVGPRMLQLAGETMDGVYLDFLLPVDYLTSARASIDKGLAARADGRTSIDITQAIAVAVDDDDPRSAIDACKAFLTLYLMQQPHIAEHCGVEPELVDRIKQVAGWPATPDDIKRAMVLLPDEAVLRVAAAGTTADVVEKLEEYHEAGVRVPVLNPLGGRKLETIESLARAFH</sequence>
<evidence type="ECO:0000256" key="1">
    <source>
        <dbReference type="ARBA" id="ARBA00023002"/>
    </source>
</evidence>
<dbReference type="EMBL" id="SDPM01000001">
    <property type="protein sequence ID" value="RXZ87797.1"/>
    <property type="molecule type" value="Genomic_DNA"/>
</dbReference>
<organism evidence="4 5">
    <name type="scientific">Agromyces atrinae</name>
    <dbReference type="NCBI Taxonomy" id="592376"/>
    <lineage>
        <taxon>Bacteria</taxon>
        <taxon>Bacillati</taxon>
        <taxon>Actinomycetota</taxon>
        <taxon>Actinomycetes</taxon>
        <taxon>Micrococcales</taxon>
        <taxon>Microbacteriaceae</taxon>
        <taxon>Agromyces</taxon>
    </lineage>
</organism>
<evidence type="ECO:0000313" key="4">
    <source>
        <dbReference type="EMBL" id="RXZ87797.1"/>
    </source>
</evidence>
<keyword evidence="1 3" id="KW-0560">Oxidoreductase</keyword>